<dbReference type="Gene3D" id="1.10.443.10">
    <property type="entry name" value="Intergrase catalytic core"/>
    <property type="match status" value="1"/>
</dbReference>
<evidence type="ECO:0000256" key="2">
    <source>
        <dbReference type="ARBA" id="ARBA00022908"/>
    </source>
</evidence>
<dbReference type="InterPro" id="IPR002104">
    <property type="entry name" value="Integrase_catalytic"/>
</dbReference>
<dbReference type="PROSITE" id="PS51898">
    <property type="entry name" value="TYR_RECOMBINASE"/>
    <property type="match status" value="1"/>
</dbReference>
<dbReference type="InterPro" id="IPR013762">
    <property type="entry name" value="Integrase-like_cat_sf"/>
</dbReference>
<organism evidence="6 7">
    <name type="scientific">Pseudodesulfovibrio sediminis</name>
    <dbReference type="NCBI Taxonomy" id="2810563"/>
    <lineage>
        <taxon>Bacteria</taxon>
        <taxon>Pseudomonadati</taxon>
        <taxon>Thermodesulfobacteriota</taxon>
        <taxon>Desulfovibrionia</taxon>
        <taxon>Desulfovibrionales</taxon>
        <taxon>Desulfovibrionaceae</taxon>
    </lineage>
</organism>
<keyword evidence="3" id="KW-0238">DNA-binding</keyword>
<protein>
    <recommendedName>
        <fullName evidence="5">Tyr recombinase domain-containing protein</fullName>
    </recommendedName>
</protein>
<dbReference type="EMBL" id="AP024485">
    <property type="protein sequence ID" value="BCS88174.1"/>
    <property type="molecule type" value="Genomic_DNA"/>
</dbReference>
<sequence>MSVGQVKKTGSWYCQYRIPGRKSPVKKYFGKGAEDKKAAKLFDYDIKKSKVEKRSIHRDEMNLTDLAKEYVAQEKAKGRSLDYLRFIAAKVNNDWHPILDSKPISQLRPKDFLQAHALYADNAVATRNRYMDYLNIIFNFGVRMEYIDKNPMKKWWSEMKQPEKPRNLEHLTLTDFRKLYKVSPPHLQWTLDIMWELGARPGPSELFGLMWKDIDWERNTIRVRGTKTKSSDRIIPVTDEFKERLRIKRSEAQTNYLIRVQGKERQRREVGFQVS</sequence>
<evidence type="ECO:0000259" key="5">
    <source>
        <dbReference type="PROSITE" id="PS51898"/>
    </source>
</evidence>
<dbReference type="InterPro" id="IPR010998">
    <property type="entry name" value="Integrase_recombinase_N"/>
</dbReference>
<gene>
    <name evidence="6" type="ORF">PSDVSF_14160</name>
</gene>
<proteinExistence type="inferred from homology"/>
<accession>A0ABN6ESD0</accession>
<dbReference type="RefSeq" id="WP_229595577.1">
    <property type="nucleotide sequence ID" value="NZ_AP024485.1"/>
</dbReference>
<dbReference type="Proteomes" id="UP001053296">
    <property type="component" value="Chromosome"/>
</dbReference>
<dbReference type="Gene3D" id="1.10.150.130">
    <property type="match status" value="1"/>
</dbReference>
<name>A0ABN6ESD0_9BACT</name>
<evidence type="ECO:0000256" key="4">
    <source>
        <dbReference type="ARBA" id="ARBA00023172"/>
    </source>
</evidence>
<keyword evidence="2" id="KW-0229">DNA integration</keyword>
<feature type="domain" description="Tyr recombinase" evidence="5">
    <location>
        <begin position="166"/>
        <end position="275"/>
    </location>
</feature>
<dbReference type="Pfam" id="PF22022">
    <property type="entry name" value="Phage_int_M"/>
    <property type="match status" value="1"/>
</dbReference>
<dbReference type="InterPro" id="IPR011010">
    <property type="entry name" value="DNA_brk_join_enz"/>
</dbReference>
<reference evidence="6" key="1">
    <citation type="journal article" date="2022" name="Arch. Microbiol.">
        <title>Pseudodesulfovibrio sediminis sp. nov., a mesophilic and neutrophilic sulfate-reducing bacterium isolated from sediment of a brackish lake.</title>
        <authorList>
            <person name="Takahashi A."/>
            <person name="Kojima H."/>
            <person name="Watanabe M."/>
            <person name="Fukui M."/>
        </authorList>
    </citation>
    <scope>NUCLEOTIDE SEQUENCE</scope>
    <source>
        <strain evidence="6">SF6</strain>
    </source>
</reference>
<evidence type="ECO:0000313" key="6">
    <source>
        <dbReference type="EMBL" id="BCS88174.1"/>
    </source>
</evidence>
<keyword evidence="4" id="KW-0233">DNA recombination</keyword>
<dbReference type="InterPro" id="IPR053876">
    <property type="entry name" value="Phage_int_M"/>
</dbReference>
<evidence type="ECO:0000256" key="1">
    <source>
        <dbReference type="ARBA" id="ARBA00008857"/>
    </source>
</evidence>
<dbReference type="PANTHER" id="PTHR30629:SF2">
    <property type="entry name" value="PROPHAGE INTEGRASE INTS-RELATED"/>
    <property type="match status" value="1"/>
</dbReference>
<comment type="similarity">
    <text evidence="1">Belongs to the 'phage' integrase family.</text>
</comment>
<dbReference type="SUPFAM" id="SSF56349">
    <property type="entry name" value="DNA breaking-rejoining enzymes"/>
    <property type="match status" value="1"/>
</dbReference>
<dbReference type="InterPro" id="IPR050808">
    <property type="entry name" value="Phage_Integrase"/>
</dbReference>
<evidence type="ECO:0000313" key="7">
    <source>
        <dbReference type="Proteomes" id="UP001053296"/>
    </source>
</evidence>
<evidence type="ECO:0000256" key="3">
    <source>
        <dbReference type="ARBA" id="ARBA00023125"/>
    </source>
</evidence>
<keyword evidence="7" id="KW-1185">Reference proteome</keyword>
<dbReference type="PANTHER" id="PTHR30629">
    <property type="entry name" value="PROPHAGE INTEGRASE"/>
    <property type="match status" value="1"/>
</dbReference>